<dbReference type="UniPathway" id="UPA00031">
    <property type="reaction ID" value="UER00012"/>
</dbReference>
<dbReference type="EMBL" id="DTHO01000053">
    <property type="protein sequence ID" value="HGG99751.1"/>
    <property type="molecule type" value="Genomic_DNA"/>
</dbReference>
<dbReference type="InterPro" id="IPR004839">
    <property type="entry name" value="Aminotransferase_I/II_large"/>
</dbReference>
<dbReference type="InterPro" id="IPR015424">
    <property type="entry name" value="PyrdxlP-dep_Trfase"/>
</dbReference>
<evidence type="ECO:0000256" key="9">
    <source>
        <dbReference type="HAMAP-Rule" id="MF_01023"/>
    </source>
</evidence>
<accession>A0A7C4EQB0</accession>
<dbReference type="PANTHER" id="PTHR43643:SF3">
    <property type="entry name" value="HISTIDINOL-PHOSPHATE AMINOTRANSFERASE"/>
    <property type="match status" value="1"/>
</dbReference>
<dbReference type="InterPro" id="IPR050106">
    <property type="entry name" value="HistidinolP_aminotransfase"/>
</dbReference>
<dbReference type="PROSITE" id="PS00599">
    <property type="entry name" value="AA_TRANSFER_CLASS_2"/>
    <property type="match status" value="1"/>
</dbReference>
<dbReference type="EC" id="2.6.1.9" evidence="9"/>
<comment type="catalytic activity">
    <reaction evidence="8 9">
        <text>L-histidinol phosphate + 2-oxoglutarate = 3-(imidazol-4-yl)-2-oxopropyl phosphate + L-glutamate</text>
        <dbReference type="Rhea" id="RHEA:23744"/>
        <dbReference type="ChEBI" id="CHEBI:16810"/>
        <dbReference type="ChEBI" id="CHEBI:29985"/>
        <dbReference type="ChEBI" id="CHEBI:57766"/>
        <dbReference type="ChEBI" id="CHEBI:57980"/>
        <dbReference type="EC" id="2.6.1.9"/>
    </reaction>
</comment>
<dbReference type="GO" id="GO:0004400">
    <property type="term" value="F:histidinol-phosphate transaminase activity"/>
    <property type="evidence" value="ECO:0007669"/>
    <property type="project" value="UniProtKB-UniRule"/>
</dbReference>
<dbReference type="Pfam" id="PF00155">
    <property type="entry name" value="Aminotran_1_2"/>
    <property type="match status" value="1"/>
</dbReference>
<keyword evidence="9" id="KW-0368">Histidine biosynthesis</keyword>
<dbReference type="InterPro" id="IPR015421">
    <property type="entry name" value="PyrdxlP-dep_Trfase_major"/>
</dbReference>
<evidence type="ECO:0000259" key="10">
    <source>
        <dbReference type="Pfam" id="PF00155"/>
    </source>
</evidence>
<dbReference type="InterPro" id="IPR015422">
    <property type="entry name" value="PyrdxlP-dep_Trfase_small"/>
</dbReference>
<comment type="caution">
    <text evidence="11">The sequence shown here is derived from an EMBL/GenBank/DDBJ whole genome shotgun (WGS) entry which is preliminary data.</text>
</comment>
<sequence length="379" mass="42991">MLKSLSYVQKIQPYIPGKPVKEVERELGIKECIKLASNENPLGPSPLVIEEIKKFISNPVEIARYPEGSGYYLKNALCKFFSKKGCSITHDEIILGNGSNELIDIAVRTYMAPGDEAVMATPSFVVYPMSVTSQGGIPREVPLKQYRHDLQEMLGQINEKTKIVFISNPNNPTGTINYSKEFDSFMKALPEGILVVVDEAYYEYVTNPDYPRSLDYFKEGRDILILRTFSKAYGLAGLRIGYGVAKKEIITEMNKIREPFNTNSIAQIAATAALSDEEHLKKVIEINEEGKKYLYRELDRITQIKYLPTQANFIYILLPDDITSKEVFDYLLRYGIIIRPVGTRQIRVTVGLPEENKAFIEAFRNFLGGNNNGYHRIKT</sequence>
<evidence type="ECO:0000256" key="7">
    <source>
        <dbReference type="ARBA" id="ARBA00022898"/>
    </source>
</evidence>
<evidence type="ECO:0000256" key="3">
    <source>
        <dbReference type="ARBA" id="ARBA00007970"/>
    </source>
</evidence>
<evidence type="ECO:0000256" key="6">
    <source>
        <dbReference type="ARBA" id="ARBA00022679"/>
    </source>
</evidence>
<dbReference type="Gene3D" id="3.90.1150.10">
    <property type="entry name" value="Aspartate Aminotransferase, domain 1"/>
    <property type="match status" value="1"/>
</dbReference>
<comment type="cofactor">
    <cofactor evidence="1 9">
        <name>pyridoxal 5'-phosphate</name>
        <dbReference type="ChEBI" id="CHEBI:597326"/>
    </cofactor>
</comment>
<reference evidence="11" key="1">
    <citation type="journal article" date="2020" name="mSystems">
        <title>Genome- and Community-Level Interaction Insights into Carbon Utilization and Element Cycling Functions of Hydrothermarchaeota in Hydrothermal Sediment.</title>
        <authorList>
            <person name="Zhou Z."/>
            <person name="Liu Y."/>
            <person name="Xu W."/>
            <person name="Pan J."/>
            <person name="Luo Z.H."/>
            <person name="Li M."/>
        </authorList>
    </citation>
    <scope>NUCLEOTIDE SEQUENCE [LARGE SCALE GENOMIC DNA]</scope>
    <source>
        <strain evidence="11">SpSt-788</strain>
    </source>
</reference>
<dbReference type="SUPFAM" id="SSF53383">
    <property type="entry name" value="PLP-dependent transferases"/>
    <property type="match status" value="1"/>
</dbReference>
<dbReference type="GO" id="GO:0000105">
    <property type="term" value="P:L-histidine biosynthetic process"/>
    <property type="evidence" value="ECO:0007669"/>
    <property type="project" value="UniProtKB-UniRule"/>
</dbReference>
<comment type="pathway">
    <text evidence="2 9">Amino-acid biosynthesis; L-histidine biosynthesis; L-histidine from 5-phospho-alpha-D-ribose 1-diphosphate: step 7/9.</text>
</comment>
<comment type="subunit">
    <text evidence="4 9">Homodimer.</text>
</comment>
<protein>
    <recommendedName>
        <fullName evidence="9">Histidinol-phosphate aminotransferase</fullName>
        <ecNumber evidence="9">2.6.1.9</ecNumber>
    </recommendedName>
    <alternativeName>
        <fullName evidence="9">Imidazole acetol-phosphate transaminase</fullName>
    </alternativeName>
</protein>
<dbReference type="InterPro" id="IPR005861">
    <property type="entry name" value="HisP_aminotrans"/>
</dbReference>
<comment type="similarity">
    <text evidence="3 9">Belongs to the class-II pyridoxal-phosphate-dependent aminotransferase family. Histidinol-phosphate aminotransferase subfamily.</text>
</comment>
<keyword evidence="5 9" id="KW-0032">Aminotransferase</keyword>
<keyword evidence="6 9" id="KW-0808">Transferase</keyword>
<proteinExistence type="inferred from homology"/>
<dbReference type="AlphaFoldDB" id="A0A7C4EQB0"/>
<evidence type="ECO:0000256" key="1">
    <source>
        <dbReference type="ARBA" id="ARBA00001933"/>
    </source>
</evidence>
<dbReference type="CDD" id="cd00609">
    <property type="entry name" value="AAT_like"/>
    <property type="match status" value="1"/>
</dbReference>
<keyword evidence="9" id="KW-0028">Amino-acid biosynthesis</keyword>
<dbReference type="HAMAP" id="MF_01023">
    <property type="entry name" value="HisC_aminotrans_2"/>
    <property type="match status" value="1"/>
</dbReference>
<evidence type="ECO:0000313" key="11">
    <source>
        <dbReference type="EMBL" id="HGG99751.1"/>
    </source>
</evidence>
<dbReference type="NCBIfam" id="TIGR01141">
    <property type="entry name" value="hisC"/>
    <property type="match status" value="1"/>
</dbReference>
<dbReference type="GO" id="GO:0030170">
    <property type="term" value="F:pyridoxal phosphate binding"/>
    <property type="evidence" value="ECO:0007669"/>
    <property type="project" value="InterPro"/>
</dbReference>
<keyword evidence="7 9" id="KW-0663">Pyridoxal phosphate</keyword>
<organism evidence="11">
    <name type="scientific">Thermodesulfovibrio aggregans</name>
    <dbReference type="NCBI Taxonomy" id="86166"/>
    <lineage>
        <taxon>Bacteria</taxon>
        <taxon>Pseudomonadati</taxon>
        <taxon>Nitrospirota</taxon>
        <taxon>Thermodesulfovibrionia</taxon>
        <taxon>Thermodesulfovibrionales</taxon>
        <taxon>Thermodesulfovibrionaceae</taxon>
        <taxon>Thermodesulfovibrio</taxon>
    </lineage>
</organism>
<name>A0A7C4EQB0_9BACT</name>
<evidence type="ECO:0000256" key="4">
    <source>
        <dbReference type="ARBA" id="ARBA00011738"/>
    </source>
</evidence>
<feature type="modified residue" description="N6-(pyridoxal phosphate)lysine" evidence="9">
    <location>
        <position position="231"/>
    </location>
</feature>
<dbReference type="Gene3D" id="3.40.640.10">
    <property type="entry name" value="Type I PLP-dependent aspartate aminotransferase-like (Major domain)"/>
    <property type="match status" value="1"/>
</dbReference>
<dbReference type="InterPro" id="IPR001917">
    <property type="entry name" value="Aminotrans_II_pyridoxalP_BS"/>
</dbReference>
<evidence type="ECO:0000256" key="8">
    <source>
        <dbReference type="ARBA" id="ARBA00047481"/>
    </source>
</evidence>
<gene>
    <name evidence="9" type="primary">hisC</name>
    <name evidence="11" type="ORF">ENV75_04810</name>
</gene>
<evidence type="ECO:0000256" key="5">
    <source>
        <dbReference type="ARBA" id="ARBA00022576"/>
    </source>
</evidence>
<feature type="domain" description="Aminotransferase class I/classII large" evidence="10">
    <location>
        <begin position="31"/>
        <end position="362"/>
    </location>
</feature>
<dbReference type="PANTHER" id="PTHR43643">
    <property type="entry name" value="HISTIDINOL-PHOSPHATE AMINOTRANSFERASE 2"/>
    <property type="match status" value="1"/>
</dbReference>
<evidence type="ECO:0000256" key="2">
    <source>
        <dbReference type="ARBA" id="ARBA00005011"/>
    </source>
</evidence>